<proteinExistence type="predicted"/>
<dbReference type="GO" id="GO:0000978">
    <property type="term" value="F:RNA polymerase II cis-regulatory region sequence-specific DNA binding"/>
    <property type="evidence" value="ECO:0007669"/>
    <property type="project" value="TreeGrafter"/>
</dbReference>
<dbReference type="GO" id="GO:0005634">
    <property type="term" value="C:nucleus"/>
    <property type="evidence" value="ECO:0007669"/>
    <property type="project" value="UniProtKB-SubCell"/>
</dbReference>
<evidence type="ECO:0000256" key="5">
    <source>
        <dbReference type="ARBA" id="ARBA00022833"/>
    </source>
</evidence>
<sequence length="560" mass="62910">MLNLTEANVSHPAPIVPNYMSDGSELFPYLWRHFLRHQPVRDWLMRRPPYHRTAISPAHVAQGVAFCCNFETPDVWADMDSSFEMGEMFIPDHKYHQFMCGSIVAATPFHKHLICALGQAAARDYRVLPSYRTRVRRMVVDMVSSRSINMFEFSWMEDGMLIVTAKILVPPPPGTLKATAGCTGAFALFDNVAPGGDLPAAPRSFVSFVEAPRCPTCYQQGALGCCCPNSPSLLEAESSAIWPPTFETDKHEPTVHTMTNVRAKLACIQRVAHVKVTAHVVTPQTLLRGNGLPWRTYKLGPSRFTVKAVMFRPSTPLEADTLRQVADRWRLLRSASLRYLSMRTDEDGVEMEQDPLEERPMIDLTAVPTKQFSHEPNDPDLCTSMLSVPACTFVTEMLKGARAASPMDLVPTYPPEQISEVNACSSCGRSREPLLDENDLSVCSCDLLSVLSERTASLESLSPSLDDSKNCESVNSKCLKRPTCSLCGKTFSQQGSLNRHLKNIHEEKKIPCQYCNMSFGQMFDLRRHQKRKHPDRRIASKKCERIETKSLRVPVERMKN</sequence>
<dbReference type="OrthoDB" id="3565419at2759"/>
<name>A0A2V3ID49_9FLOR</name>
<dbReference type="SMART" id="SM00355">
    <property type="entry name" value="ZnF_C2H2"/>
    <property type="match status" value="2"/>
</dbReference>
<feature type="domain" description="C2H2-type" evidence="8">
    <location>
        <begin position="482"/>
        <end position="510"/>
    </location>
</feature>
<dbReference type="InterPro" id="IPR013087">
    <property type="entry name" value="Znf_C2H2_type"/>
</dbReference>
<dbReference type="Proteomes" id="UP000247409">
    <property type="component" value="Unassembled WGS sequence"/>
</dbReference>
<evidence type="ECO:0000256" key="1">
    <source>
        <dbReference type="ARBA" id="ARBA00004123"/>
    </source>
</evidence>
<evidence type="ECO:0000256" key="7">
    <source>
        <dbReference type="PROSITE-ProRule" id="PRU00042"/>
    </source>
</evidence>
<dbReference type="PANTHER" id="PTHR10032">
    <property type="entry name" value="ZINC FINGER PROTEIN WITH KRAB AND SCAN DOMAINS"/>
    <property type="match status" value="1"/>
</dbReference>
<organism evidence="9 10">
    <name type="scientific">Gracilariopsis chorda</name>
    <dbReference type="NCBI Taxonomy" id="448386"/>
    <lineage>
        <taxon>Eukaryota</taxon>
        <taxon>Rhodophyta</taxon>
        <taxon>Florideophyceae</taxon>
        <taxon>Rhodymeniophycidae</taxon>
        <taxon>Gracilariales</taxon>
        <taxon>Gracilariaceae</taxon>
        <taxon>Gracilariopsis</taxon>
    </lineage>
</organism>
<evidence type="ECO:0000256" key="2">
    <source>
        <dbReference type="ARBA" id="ARBA00022723"/>
    </source>
</evidence>
<keyword evidence="2" id="KW-0479">Metal-binding</keyword>
<dbReference type="GO" id="GO:0008270">
    <property type="term" value="F:zinc ion binding"/>
    <property type="evidence" value="ECO:0007669"/>
    <property type="project" value="UniProtKB-KW"/>
</dbReference>
<gene>
    <name evidence="9" type="ORF">BWQ96_10309</name>
</gene>
<comment type="subcellular location">
    <subcellularLocation>
        <location evidence="1">Nucleus</location>
    </subcellularLocation>
</comment>
<keyword evidence="10" id="KW-1185">Reference proteome</keyword>
<evidence type="ECO:0000313" key="9">
    <source>
        <dbReference type="EMBL" id="PXF39981.1"/>
    </source>
</evidence>
<dbReference type="SUPFAM" id="SSF57667">
    <property type="entry name" value="beta-beta-alpha zinc fingers"/>
    <property type="match status" value="1"/>
</dbReference>
<evidence type="ECO:0000256" key="6">
    <source>
        <dbReference type="ARBA" id="ARBA00023242"/>
    </source>
</evidence>
<dbReference type="FunFam" id="3.30.160.60:FF:000100">
    <property type="entry name" value="Zinc finger 45-like"/>
    <property type="match status" value="1"/>
</dbReference>
<dbReference type="PROSITE" id="PS00028">
    <property type="entry name" value="ZINC_FINGER_C2H2_1"/>
    <property type="match status" value="2"/>
</dbReference>
<protein>
    <recommendedName>
        <fullName evidence="8">C2H2-type domain-containing protein</fullName>
    </recommendedName>
</protein>
<dbReference type="InterPro" id="IPR027756">
    <property type="entry name" value="Ovo-like"/>
</dbReference>
<feature type="domain" description="C2H2-type" evidence="8">
    <location>
        <begin position="510"/>
        <end position="538"/>
    </location>
</feature>
<keyword evidence="5" id="KW-0862">Zinc</keyword>
<keyword evidence="3" id="KW-0677">Repeat</keyword>
<evidence type="ECO:0000259" key="8">
    <source>
        <dbReference type="PROSITE" id="PS50157"/>
    </source>
</evidence>
<dbReference type="AlphaFoldDB" id="A0A2V3ID49"/>
<keyword evidence="6" id="KW-0539">Nucleus</keyword>
<dbReference type="Pfam" id="PF00096">
    <property type="entry name" value="zf-C2H2"/>
    <property type="match status" value="2"/>
</dbReference>
<evidence type="ECO:0000256" key="4">
    <source>
        <dbReference type="ARBA" id="ARBA00022771"/>
    </source>
</evidence>
<accession>A0A2V3ID49</accession>
<dbReference type="EMBL" id="NBIV01000390">
    <property type="protein sequence ID" value="PXF39981.1"/>
    <property type="molecule type" value="Genomic_DNA"/>
</dbReference>
<dbReference type="PANTHER" id="PTHR10032:SF271">
    <property type="entry name" value="RH12261P-RELATED"/>
    <property type="match status" value="1"/>
</dbReference>
<dbReference type="Gene3D" id="3.30.160.60">
    <property type="entry name" value="Classic Zinc Finger"/>
    <property type="match status" value="1"/>
</dbReference>
<dbReference type="GO" id="GO:0000981">
    <property type="term" value="F:DNA-binding transcription factor activity, RNA polymerase II-specific"/>
    <property type="evidence" value="ECO:0007669"/>
    <property type="project" value="TreeGrafter"/>
</dbReference>
<comment type="caution">
    <text evidence="9">The sequence shown here is derived from an EMBL/GenBank/DDBJ whole genome shotgun (WGS) entry which is preliminary data.</text>
</comment>
<keyword evidence="4 7" id="KW-0863">Zinc-finger</keyword>
<reference evidence="9 10" key="1">
    <citation type="journal article" date="2018" name="Mol. Biol. Evol.">
        <title>Analysis of the draft genome of the red seaweed Gracilariopsis chorda provides insights into genome size evolution in Rhodophyta.</title>
        <authorList>
            <person name="Lee J."/>
            <person name="Yang E.C."/>
            <person name="Graf L."/>
            <person name="Yang J.H."/>
            <person name="Qiu H."/>
            <person name="Zel Zion U."/>
            <person name="Chan C.X."/>
            <person name="Stephens T.G."/>
            <person name="Weber A.P.M."/>
            <person name="Boo G.H."/>
            <person name="Boo S.M."/>
            <person name="Kim K.M."/>
            <person name="Shin Y."/>
            <person name="Jung M."/>
            <person name="Lee S.J."/>
            <person name="Yim H.S."/>
            <person name="Lee J.H."/>
            <person name="Bhattacharya D."/>
            <person name="Yoon H.S."/>
        </authorList>
    </citation>
    <scope>NUCLEOTIDE SEQUENCE [LARGE SCALE GENOMIC DNA]</scope>
    <source>
        <strain evidence="9 10">SKKU-2015</strain>
        <tissue evidence="9">Whole body</tissue>
    </source>
</reference>
<dbReference type="InterPro" id="IPR036236">
    <property type="entry name" value="Znf_C2H2_sf"/>
</dbReference>
<dbReference type="PROSITE" id="PS50157">
    <property type="entry name" value="ZINC_FINGER_C2H2_2"/>
    <property type="match status" value="2"/>
</dbReference>
<evidence type="ECO:0000256" key="3">
    <source>
        <dbReference type="ARBA" id="ARBA00022737"/>
    </source>
</evidence>
<evidence type="ECO:0000313" key="10">
    <source>
        <dbReference type="Proteomes" id="UP000247409"/>
    </source>
</evidence>